<dbReference type="InterPro" id="IPR029063">
    <property type="entry name" value="SAM-dependent_MTases_sf"/>
</dbReference>
<dbReference type="RefSeq" id="WP_073271080.1">
    <property type="nucleotide sequence ID" value="NZ_FQTU01000012.1"/>
</dbReference>
<organism evidence="2 3">
    <name type="scientific">Alkalibacter saccharofermentans DSM 14828</name>
    <dbReference type="NCBI Taxonomy" id="1120975"/>
    <lineage>
        <taxon>Bacteria</taxon>
        <taxon>Bacillati</taxon>
        <taxon>Bacillota</taxon>
        <taxon>Clostridia</taxon>
        <taxon>Eubacteriales</taxon>
        <taxon>Eubacteriaceae</taxon>
        <taxon>Alkalibacter</taxon>
    </lineage>
</organism>
<dbReference type="PANTHER" id="PTHR43861">
    <property type="entry name" value="TRANS-ACONITATE 2-METHYLTRANSFERASE-RELATED"/>
    <property type="match status" value="1"/>
</dbReference>
<evidence type="ECO:0000313" key="2">
    <source>
        <dbReference type="EMBL" id="SHF02769.1"/>
    </source>
</evidence>
<dbReference type="Pfam" id="PF08241">
    <property type="entry name" value="Methyltransf_11"/>
    <property type="match status" value="1"/>
</dbReference>
<dbReference type="GO" id="GO:0008757">
    <property type="term" value="F:S-adenosylmethionine-dependent methyltransferase activity"/>
    <property type="evidence" value="ECO:0007669"/>
    <property type="project" value="InterPro"/>
</dbReference>
<evidence type="ECO:0000313" key="3">
    <source>
        <dbReference type="Proteomes" id="UP000184251"/>
    </source>
</evidence>
<keyword evidence="2" id="KW-0489">Methyltransferase</keyword>
<keyword evidence="3" id="KW-1185">Reference proteome</keyword>
<name>A0A1M4YAU6_9FIRM</name>
<dbReference type="PANTHER" id="PTHR43861:SF6">
    <property type="entry name" value="METHYLTRANSFERASE TYPE 11"/>
    <property type="match status" value="1"/>
</dbReference>
<keyword evidence="2" id="KW-0808">Transferase</keyword>
<protein>
    <submittedName>
        <fullName evidence="2">Methyltransferase domain-containing protein</fullName>
    </submittedName>
</protein>
<dbReference type="Gene3D" id="3.40.50.150">
    <property type="entry name" value="Vaccinia Virus protein VP39"/>
    <property type="match status" value="1"/>
</dbReference>
<dbReference type="STRING" id="1120975.SAMN02746064_01719"/>
<dbReference type="InterPro" id="IPR013216">
    <property type="entry name" value="Methyltransf_11"/>
</dbReference>
<dbReference type="EMBL" id="FQTU01000012">
    <property type="protein sequence ID" value="SHF02769.1"/>
    <property type="molecule type" value="Genomic_DNA"/>
</dbReference>
<proteinExistence type="predicted"/>
<feature type="domain" description="Methyltransferase type 11" evidence="1">
    <location>
        <begin position="39"/>
        <end position="139"/>
    </location>
</feature>
<evidence type="ECO:0000259" key="1">
    <source>
        <dbReference type="Pfam" id="PF08241"/>
    </source>
</evidence>
<dbReference type="OrthoDB" id="9808140at2"/>
<dbReference type="GO" id="GO:0032259">
    <property type="term" value="P:methylation"/>
    <property type="evidence" value="ECO:0007669"/>
    <property type="project" value="UniProtKB-KW"/>
</dbReference>
<dbReference type="CDD" id="cd02440">
    <property type="entry name" value="AdoMet_MTases"/>
    <property type="match status" value="1"/>
</dbReference>
<reference evidence="2 3" key="1">
    <citation type="submission" date="2016-11" db="EMBL/GenBank/DDBJ databases">
        <authorList>
            <person name="Jaros S."/>
            <person name="Januszkiewicz K."/>
            <person name="Wedrychowicz H."/>
        </authorList>
    </citation>
    <scope>NUCLEOTIDE SEQUENCE [LARGE SCALE GENOMIC DNA]</scope>
    <source>
        <strain evidence="2 3">DSM 14828</strain>
    </source>
</reference>
<gene>
    <name evidence="2" type="ORF">SAMN02746064_01719</name>
</gene>
<accession>A0A1M4YAU6</accession>
<sequence length="209" mass="23850">MDLTQERVIPKQMNPKNGMLIEHLERYKFAATFVSGRVLDIACGAGYGSELLLEGSKRGAIKEIVGADIDEIAVEYARENYTFDNVTYRVADALSLKLKEELGSFDSIVSFETIEHFEGDEVFVKNLYELLKPGGVAIISTPFGRGKDQPCKNPYHAYQYKEEEFMEVLSIFDEVEMYHQRDSDIELPLEGKKYYLMVAVCRKKHKNAI</sequence>
<dbReference type="Proteomes" id="UP000184251">
    <property type="component" value="Unassembled WGS sequence"/>
</dbReference>
<dbReference type="AlphaFoldDB" id="A0A1M4YAU6"/>
<dbReference type="SUPFAM" id="SSF53335">
    <property type="entry name" value="S-adenosyl-L-methionine-dependent methyltransferases"/>
    <property type="match status" value="1"/>
</dbReference>